<proteinExistence type="predicted"/>
<name>A0A1J4SGG6_9BACT</name>
<accession>A0A1J4SGG6</accession>
<organism evidence="1 2">
    <name type="scientific">Candidatus Desantisbacteria bacterium CG1_02_38_46</name>
    <dbReference type="NCBI Taxonomy" id="1817893"/>
    <lineage>
        <taxon>Bacteria</taxon>
        <taxon>Candidatus Desantisiibacteriota</taxon>
    </lineage>
</organism>
<evidence type="ECO:0000313" key="1">
    <source>
        <dbReference type="EMBL" id="OIN98529.1"/>
    </source>
</evidence>
<dbReference type="SUPFAM" id="SSF48150">
    <property type="entry name" value="DNA-glycosylase"/>
    <property type="match status" value="1"/>
</dbReference>
<sequence>MNLGAEMGKCYKNLREFIKNNLSTKEFPDTQKIINALKGAKRRGYFTKKELLKIGLWKVPKKRNVYRLLLKNSEKKVIEVSRKVFSTNNEKRKIELLDKQLKGVAIPMASAILMLTNPRKYGVIDFWVWRVLYKFGEVKVKPKGVGLNFNNWYTYLAKLRYFAKKFKVKVRDIERTIYDNVDRVL</sequence>
<dbReference type="STRING" id="1817893.AUJ66_00805"/>
<comment type="caution">
    <text evidence="1">The sequence shown here is derived from an EMBL/GenBank/DDBJ whole genome shotgun (WGS) entry which is preliminary data.</text>
</comment>
<evidence type="ECO:0000313" key="2">
    <source>
        <dbReference type="Proteomes" id="UP000182278"/>
    </source>
</evidence>
<gene>
    <name evidence="1" type="ORF">AUJ66_00805</name>
</gene>
<dbReference type="AlphaFoldDB" id="A0A1J4SGG6"/>
<dbReference type="InterPro" id="IPR011257">
    <property type="entry name" value="DNA_glycosylase"/>
</dbReference>
<dbReference type="Proteomes" id="UP000182278">
    <property type="component" value="Unassembled WGS sequence"/>
</dbReference>
<dbReference type="GO" id="GO:0006281">
    <property type="term" value="P:DNA repair"/>
    <property type="evidence" value="ECO:0007669"/>
    <property type="project" value="InterPro"/>
</dbReference>
<dbReference type="EMBL" id="MNUO01000011">
    <property type="protein sequence ID" value="OIN98529.1"/>
    <property type="molecule type" value="Genomic_DNA"/>
</dbReference>
<dbReference type="GO" id="GO:0003824">
    <property type="term" value="F:catalytic activity"/>
    <property type="evidence" value="ECO:0007669"/>
    <property type="project" value="InterPro"/>
</dbReference>
<reference evidence="1 2" key="1">
    <citation type="journal article" date="2016" name="Environ. Microbiol.">
        <title>Genomic resolution of a cold subsurface aquifer community provides metabolic insights for novel microbes adapted to high CO concentrations.</title>
        <authorList>
            <person name="Probst A.J."/>
            <person name="Castelle C.J."/>
            <person name="Singh A."/>
            <person name="Brown C.T."/>
            <person name="Anantharaman K."/>
            <person name="Sharon I."/>
            <person name="Hug L.A."/>
            <person name="Burstein D."/>
            <person name="Emerson J.B."/>
            <person name="Thomas B.C."/>
            <person name="Banfield J.F."/>
        </authorList>
    </citation>
    <scope>NUCLEOTIDE SEQUENCE [LARGE SCALE GENOMIC DNA]</scope>
    <source>
        <strain evidence="1">CG1_02_38_46</strain>
    </source>
</reference>
<protein>
    <submittedName>
        <fullName evidence="1">Uncharacterized protein</fullName>
    </submittedName>
</protein>